<evidence type="ECO:0008006" key="4">
    <source>
        <dbReference type="Google" id="ProtNLM"/>
    </source>
</evidence>
<dbReference type="EMBL" id="SRPY01000044">
    <property type="protein sequence ID" value="KAG5929724.1"/>
    <property type="molecule type" value="Genomic_DNA"/>
</dbReference>
<gene>
    <name evidence="2" type="ORF">E4U42_004883</name>
</gene>
<sequence>MKFSSVLLACLPAASAASVAYKAPAALVARAEKNPESCVIPKIFLIKNFVVQPAVNGTNDTSPVAGFKFTYVNPATNLTTSCHYHHRAQGLNETASHERFPCNNKDVSFIWASEKSKMTAVQNICPDSNGKAEYAALGNLRVPISCIPGSCKARGYNFKGLFSEIKPIQHQAHSKVVRKKHTRGLSWFFDGFN</sequence>
<keyword evidence="1" id="KW-0732">Signal</keyword>
<evidence type="ECO:0000313" key="3">
    <source>
        <dbReference type="Proteomes" id="UP000811619"/>
    </source>
</evidence>
<dbReference type="Proteomes" id="UP000811619">
    <property type="component" value="Unassembled WGS sequence"/>
</dbReference>
<accession>A0A8K0JHT0</accession>
<reference evidence="2" key="1">
    <citation type="journal article" date="2020" name="bioRxiv">
        <title>Whole genome comparisons of ergot fungi reveals the divergence and evolution of species within the genus Claviceps are the result of varying mechanisms driving genome evolution and host range expansion.</title>
        <authorList>
            <person name="Wyka S.A."/>
            <person name="Mondo S.J."/>
            <person name="Liu M."/>
            <person name="Dettman J."/>
            <person name="Nalam V."/>
            <person name="Broders K.D."/>
        </authorList>
    </citation>
    <scope>NUCLEOTIDE SEQUENCE</scope>
    <source>
        <strain evidence="2">CCC 489</strain>
    </source>
</reference>
<name>A0A8K0JHT0_9HYPO</name>
<evidence type="ECO:0000313" key="2">
    <source>
        <dbReference type="EMBL" id="KAG5929724.1"/>
    </source>
</evidence>
<feature type="chain" id="PRO_5035463694" description="AA1-like domain-containing protein" evidence="1">
    <location>
        <begin position="17"/>
        <end position="193"/>
    </location>
</feature>
<dbReference type="OrthoDB" id="5239982at2759"/>
<feature type="signal peptide" evidence="1">
    <location>
        <begin position="1"/>
        <end position="16"/>
    </location>
</feature>
<keyword evidence="3" id="KW-1185">Reference proteome</keyword>
<dbReference type="AlphaFoldDB" id="A0A8K0JHT0"/>
<comment type="caution">
    <text evidence="2">The sequence shown here is derived from an EMBL/GenBank/DDBJ whole genome shotgun (WGS) entry which is preliminary data.</text>
</comment>
<proteinExistence type="predicted"/>
<evidence type="ECO:0000256" key="1">
    <source>
        <dbReference type="SAM" id="SignalP"/>
    </source>
</evidence>
<protein>
    <recommendedName>
        <fullName evidence="4">AA1-like domain-containing protein</fullName>
    </recommendedName>
</protein>
<organism evidence="2 3">
    <name type="scientific">Claviceps africana</name>
    <dbReference type="NCBI Taxonomy" id="83212"/>
    <lineage>
        <taxon>Eukaryota</taxon>
        <taxon>Fungi</taxon>
        <taxon>Dikarya</taxon>
        <taxon>Ascomycota</taxon>
        <taxon>Pezizomycotina</taxon>
        <taxon>Sordariomycetes</taxon>
        <taxon>Hypocreomycetidae</taxon>
        <taxon>Hypocreales</taxon>
        <taxon>Clavicipitaceae</taxon>
        <taxon>Claviceps</taxon>
    </lineage>
</organism>